<comment type="caution">
    <text evidence="2">The sequence shown here is derived from an EMBL/GenBank/DDBJ whole genome shotgun (WGS) entry which is preliminary data.</text>
</comment>
<evidence type="ECO:0000313" key="3">
    <source>
        <dbReference type="Proteomes" id="UP001359485"/>
    </source>
</evidence>
<feature type="compositionally biased region" description="Polar residues" evidence="1">
    <location>
        <begin position="111"/>
        <end position="122"/>
    </location>
</feature>
<reference evidence="2 3" key="1">
    <citation type="submission" date="2023-09" db="EMBL/GenBank/DDBJ databases">
        <title>Genomes of two closely related lineages of the louse Polyplax serrata with different host specificities.</title>
        <authorList>
            <person name="Martinu J."/>
            <person name="Tarabai H."/>
            <person name="Stefka J."/>
            <person name="Hypsa V."/>
        </authorList>
    </citation>
    <scope>NUCLEOTIDE SEQUENCE [LARGE SCALE GENOMIC DNA]</scope>
    <source>
        <strain evidence="2">98ZLc_SE</strain>
    </source>
</reference>
<protein>
    <submittedName>
        <fullName evidence="2">Uncharacterized protein</fullName>
    </submittedName>
</protein>
<proteinExistence type="predicted"/>
<feature type="region of interest" description="Disordered" evidence="1">
    <location>
        <begin position="91"/>
        <end position="122"/>
    </location>
</feature>
<evidence type="ECO:0000313" key="2">
    <source>
        <dbReference type="EMBL" id="KAK6632185.1"/>
    </source>
</evidence>
<keyword evidence="3" id="KW-1185">Reference proteome</keyword>
<name>A0ABR1B027_POLSC</name>
<dbReference type="EMBL" id="JAWJWF010000005">
    <property type="protein sequence ID" value="KAK6632185.1"/>
    <property type="molecule type" value="Genomic_DNA"/>
</dbReference>
<sequence>MASKNRSSTSGCVTLTIQSLASSSGLVIWMVLPDGKKNHKNQENNDKINEILQSPPRTHVNYPNASINLLGRCDENGTVYKHLFYHFIAESPSLPSSGGSGSPYIEKELQNKGSHIKSTNNL</sequence>
<evidence type="ECO:0000256" key="1">
    <source>
        <dbReference type="SAM" id="MobiDB-lite"/>
    </source>
</evidence>
<accession>A0ABR1B027</accession>
<organism evidence="2 3">
    <name type="scientific">Polyplax serrata</name>
    <name type="common">Common mouse louse</name>
    <dbReference type="NCBI Taxonomy" id="468196"/>
    <lineage>
        <taxon>Eukaryota</taxon>
        <taxon>Metazoa</taxon>
        <taxon>Ecdysozoa</taxon>
        <taxon>Arthropoda</taxon>
        <taxon>Hexapoda</taxon>
        <taxon>Insecta</taxon>
        <taxon>Pterygota</taxon>
        <taxon>Neoptera</taxon>
        <taxon>Paraneoptera</taxon>
        <taxon>Psocodea</taxon>
        <taxon>Troctomorpha</taxon>
        <taxon>Phthiraptera</taxon>
        <taxon>Anoplura</taxon>
        <taxon>Polyplacidae</taxon>
        <taxon>Polyplax</taxon>
    </lineage>
</organism>
<dbReference type="Proteomes" id="UP001359485">
    <property type="component" value="Unassembled WGS sequence"/>
</dbReference>
<gene>
    <name evidence="2" type="ORF">RUM44_007215</name>
</gene>